<keyword evidence="6 15" id="KW-1133">Transmembrane helix</keyword>
<evidence type="ECO:0000313" key="16">
    <source>
        <dbReference type="Proteomes" id="UP000887574"/>
    </source>
</evidence>
<organism evidence="16 17">
    <name type="scientific">Ditylenchus dipsaci</name>
    <dbReference type="NCBI Taxonomy" id="166011"/>
    <lineage>
        <taxon>Eukaryota</taxon>
        <taxon>Metazoa</taxon>
        <taxon>Ecdysozoa</taxon>
        <taxon>Nematoda</taxon>
        <taxon>Chromadorea</taxon>
        <taxon>Rhabditida</taxon>
        <taxon>Tylenchina</taxon>
        <taxon>Tylenchomorpha</taxon>
        <taxon>Sphaerularioidea</taxon>
        <taxon>Anguinidae</taxon>
        <taxon>Anguininae</taxon>
        <taxon>Ditylenchus</taxon>
    </lineage>
</organism>
<keyword evidence="4 13" id="KW-0894">Sodium channel</keyword>
<keyword evidence="3 13" id="KW-0813">Transport</keyword>
<evidence type="ECO:0000256" key="12">
    <source>
        <dbReference type="ARBA" id="ARBA00023303"/>
    </source>
</evidence>
<feature type="compositionally biased region" description="Polar residues" evidence="14">
    <location>
        <begin position="208"/>
        <end position="221"/>
    </location>
</feature>
<dbReference type="PANTHER" id="PTHR11690">
    <property type="entry name" value="AMILORIDE-SENSITIVE SODIUM CHANNEL-RELATED"/>
    <property type="match status" value="1"/>
</dbReference>
<evidence type="ECO:0000256" key="7">
    <source>
        <dbReference type="ARBA" id="ARBA00023053"/>
    </source>
</evidence>
<keyword evidence="7" id="KW-0915">Sodium</keyword>
<evidence type="ECO:0000256" key="3">
    <source>
        <dbReference type="ARBA" id="ARBA00022448"/>
    </source>
</evidence>
<dbReference type="Gene3D" id="1.10.287.770">
    <property type="entry name" value="YojJ-like"/>
    <property type="match status" value="1"/>
</dbReference>
<protein>
    <submittedName>
        <fullName evidence="17">Uncharacterized protein</fullName>
    </submittedName>
</protein>
<evidence type="ECO:0000256" key="10">
    <source>
        <dbReference type="ARBA" id="ARBA00023180"/>
    </source>
</evidence>
<evidence type="ECO:0000256" key="8">
    <source>
        <dbReference type="ARBA" id="ARBA00023065"/>
    </source>
</evidence>
<accession>A0A915D100</accession>
<dbReference type="Pfam" id="PF00858">
    <property type="entry name" value="ASC"/>
    <property type="match status" value="1"/>
</dbReference>
<evidence type="ECO:0000256" key="6">
    <source>
        <dbReference type="ARBA" id="ARBA00022989"/>
    </source>
</evidence>
<dbReference type="PANTHER" id="PTHR11690:SF222">
    <property type="entry name" value="AMILORIDE-SENSITIVE SODIUM CHANNEL SUBUNIT GAMMA"/>
    <property type="match status" value="1"/>
</dbReference>
<evidence type="ECO:0000256" key="1">
    <source>
        <dbReference type="ARBA" id="ARBA00004141"/>
    </source>
</evidence>
<keyword evidence="16" id="KW-1185">Reference proteome</keyword>
<keyword evidence="5 13" id="KW-0812">Transmembrane</keyword>
<evidence type="ECO:0000256" key="4">
    <source>
        <dbReference type="ARBA" id="ARBA00022461"/>
    </source>
</evidence>
<name>A0A915D100_9BILA</name>
<evidence type="ECO:0000313" key="17">
    <source>
        <dbReference type="WBParaSite" id="jg14314"/>
    </source>
</evidence>
<sequence>MHSSLRASEIALLDERMEGIVPQIGNKSTKRLNMFFILEITHSSVCTPYNTMKCAQKISENFTMIESFSRMLPPCDMCKLECNQIAYKSHNNYAGIFSKTTLKWLVSINDSWTEQYVKSNFVSVNIFFSELDVSQVTQLLKTSLPELLSNVCGSFGTWIGFTAVAIVELVAFIGTVIWLVCFFVSRVLGCFGAKTEIKLEEGLKRPKTASSSLSSDLNCAQPTVMVEFDEKDKKENNDDN</sequence>
<keyword evidence="12 13" id="KW-0407">Ion channel</keyword>
<feature type="transmembrane region" description="Helical" evidence="15">
    <location>
        <begin position="158"/>
        <end position="184"/>
    </location>
</feature>
<evidence type="ECO:0000256" key="15">
    <source>
        <dbReference type="SAM" id="Phobius"/>
    </source>
</evidence>
<evidence type="ECO:0000256" key="13">
    <source>
        <dbReference type="RuleBase" id="RU000679"/>
    </source>
</evidence>
<dbReference type="GO" id="GO:0015280">
    <property type="term" value="F:ligand-gated sodium channel activity"/>
    <property type="evidence" value="ECO:0007669"/>
    <property type="project" value="TreeGrafter"/>
</dbReference>
<reference evidence="17" key="1">
    <citation type="submission" date="2022-11" db="UniProtKB">
        <authorList>
            <consortium name="WormBaseParasite"/>
        </authorList>
    </citation>
    <scope>IDENTIFICATION</scope>
</reference>
<evidence type="ECO:0000256" key="5">
    <source>
        <dbReference type="ARBA" id="ARBA00022692"/>
    </source>
</evidence>
<dbReference type="InterPro" id="IPR001873">
    <property type="entry name" value="ENaC"/>
</dbReference>
<comment type="similarity">
    <text evidence="2 13">Belongs to the amiloride-sensitive sodium channel (TC 1.A.6) family.</text>
</comment>
<keyword evidence="10" id="KW-0325">Glycoprotein</keyword>
<dbReference type="WBParaSite" id="jg14314">
    <property type="protein sequence ID" value="jg14314"/>
    <property type="gene ID" value="jg14314"/>
</dbReference>
<comment type="subcellular location">
    <subcellularLocation>
        <location evidence="1">Membrane</location>
        <topology evidence="1">Multi-pass membrane protein</topology>
    </subcellularLocation>
</comment>
<feature type="compositionally biased region" description="Basic and acidic residues" evidence="14">
    <location>
        <begin position="228"/>
        <end position="240"/>
    </location>
</feature>
<proteinExistence type="inferred from homology"/>
<dbReference type="PRINTS" id="PR01078">
    <property type="entry name" value="AMINACHANNEL"/>
</dbReference>
<evidence type="ECO:0000256" key="2">
    <source>
        <dbReference type="ARBA" id="ARBA00007193"/>
    </source>
</evidence>
<keyword evidence="8 13" id="KW-0406">Ion transport</keyword>
<dbReference type="Proteomes" id="UP000887574">
    <property type="component" value="Unplaced"/>
</dbReference>
<evidence type="ECO:0000256" key="11">
    <source>
        <dbReference type="ARBA" id="ARBA00023201"/>
    </source>
</evidence>
<dbReference type="AlphaFoldDB" id="A0A915D100"/>
<evidence type="ECO:0000256" key="9">
    <source>
        <dbReference type="ARBA" id="ARBA00023136"/>
    </source>
</evidence>
<keyword evidence="9 15" id="KW-0472">Membrane</keyword>
<evidence type="ECO:0000256" key="14">
    <source>
        <dbReference type="SAM" id="MobiDB-lite"/>
    </source>
</evidence>
<dbReference type="GO" id="GO:0005886">
    <property type="term" value="C:plasma membrane"/>
    <property type="evidence" value="ECO:0007669"/>
    <property type="project" value="TreeGrafter"/>
</dbReference>
<keyword evidence="11 13" id="KW-0739">Sodium transport</keyword>
<feature type="region of interest" description="Disordered" evidence="14">
    <location>
        <begin position="207"/>
        <end position="240"/>
    </location>
</feature>